<protein>
    <submittedName>
        <fullName evidence="2">Uncharacterized protein</fullName>
    </submittedName>
</protein>
<keyword evidence="3" id="KW-1185">Reference proteome</keyword>
<dbReference type="SUPFAM" id="SSF50969">
    <property type="entry name" value="YVTN repeat-like/Quinoprotein amine dehydrogenase"/>
    <property type="match status" value="1"/>
</dbReference>
<evidence type="ECO:0000313" key="2">
    <source>
        <dbReference type="EMBL" id="UXI69903.1"/>
    </source>
</evidence>
<proteinExistence type="predicted"/>
<name>A0ABY6BIR2_9GAMM</name>
<gene>
    <name evidence="2" type="ORF">N4264_09830</name>
</gene>
<reference evidence="2" key="1">
    <citation type="submission" date="2022-09" db="EMBL/GenBank/DDBJ databases">
        <title>Tahibacter sp. nov., isolated from a fresh water.</title>
        <authorList>
            <person name="Baek J.H."/>
            <person name="Lee J.K."/>
            <person name="Kim J.M."/>
            <person name="Jeon C.O."/>
        </authorList>
    </citation>
    <scope>NUCLEOTIDE SEQUENCE</scope>
    <source>
        <strain evidence="2">W38</strain>
    </source>
</reference>
<organism evidence="2 3">
    <name type="scientific">Tahibacter amnicola</name>
    <dbReference type="NCBI Taxonomy" id="2976241"/>
    <lineage>
        <taxon>Bacteria</taxon>
        <taxon>Pseudomonadati</taxon>
        <taxon>Pseudomonadota</taxon>
        <taxon>Gammaproteobacteria</taxon>
        <taxon>Lysobacterales</taxon>
        <taxon>Rhodanobacteraceae</taxon>
        <taxon>Tahibacter</taxon>
    </lineage>
</organism>
<evidence type="ECO:0000256" key="1">
    <source>
        <dbReference type="SAM" id="MobiDB-lite"/>
    </source>
</evidence>
<dbReference type="InterPro" id="IPR011044">
    <property type="entry name" value="Quino_amine_DH_bsu"/>
</dbReference>
<dbReference type="SUPFAM" id="SSF101898">
    <property type="entry name" value="NHL repeat"/>
    <property type="match status" value="1"/>
</dbReference>
<accession>A0ABY6BIR2</accession>
<feature type="region of interest" description="Disordered" evidence="1">
    <location>
        <begin position="195"/>
        <end position="217"/>
    </location>
</feature>
<dbReference type="EMBL" id="CP104694">
    <property type="protein sequence ID" value="UXI69903.1"/>
    <property type="molecule type" value="Genomic_DNA"/>
</dbReference>
<dbReference type="Proteomes" id="UP001064632">
    <property type="component" value="Chromosome"/>
</dbReference>
<sequence length="291" mass="31438">MIPLLASAQPFDPLPKMAGVFTDSRLDELSGMAASARSDGRYWVHNDSGNGARLYAVNEAASIVGEAVVDRLKPVDWEDIAAFTEKGVPYLVLGDVGDNGGVRRTSELVVIREPDLATDSGADNARRRVAIERTITYRFPDAPHDVEAIGVDTASGQVLLVTKRTQPPQVWAVPLHPPAGSGVLEARLLGPLALPPERDGAMPKRRTQPRRPTGMSLSRDGALAAVLTYDAVWLYERKPGQDWGTAFAQAPRELPFALAPQAEAIAFSADGRTIFVTGEHWPAALIRFDAR</sequence>
<dbReference type="RefSeq" id="WP_261696855.1">
    <property type="nucleotide sequence ID" value="NZ_CP104694.1"/>
</dbReference>
<evidence type="ECO:0000313" key="3">
    <source>
        <dbReference type="Proteomes" id="UP001064632"/>
    </source>
</evidence>